<accession>A0A428Z694</accession>
<evidence type="ECO:0000313" key="2">
    <source>
        <dbReference type="Proteomes" id="UP000287547"/>
    </source>
</evidence>
<organism evidence="1 2">
    <name type="scientific">Kibdelosporangium aridum</name>
    <dbReference type="NCBI Taxonomy" id="2030"/>
    <lineage>
        <taxon>Bacteria</taxon>
        <taxon>Bacillati</taxon>
        <taxon>Actinomycetota</taxon>
        <taxon>Actinomycetes</taxon>
        <taxon>Pseudonocardiales</taxon>
        <taxon>Pseudonocardiaceae</taxon>
        <taxon>Kibdelosporangium</taxon>
    </lineage>
</organism>
<reference evidence="1 2" key="1">
    <citation type="submission" date="2018-05" db="EMBL/GenBank/DDBJ databases">
        <title>Evolution of GPA BGCs.</title>
        <authorList>
            <person name="Waglechner N."/>
            <person name="Wright G.D."/>
        </authorList>
    </citation>
    <scope>NUCLEOTIDE SEQUENCE [LARGE SCALE GENOMIC DNA]</scope>
    <source>
        <strain evidence="1 2">A82846</strain>
    </source>
</reference>
<name>A0A428Z694_KIBAR</name>
<evidence type="ECO:0000313" key="1">
    <source>
        <dbReference type="EMBL" id="RSM82561.1"/>
    </source>
</evidence>
<dbReference type="AlphaFoldDB" id="A0A428Z694"/>
<sequence>MLSFAIGFALQKFHEHRYEHPGLNRDSVEGYIDAWVSDGKAWKHCSGDFRLYLAVVATIFATWHDDRVSCTDEASWSNSIPWHVKHAFKNGDEPSTEIFDPYYFQCFAPSS</sequence>
<proteinExistence type="predicted"/>
<dbReference type="Proteomes" id="UP000287547">
    <property type="component" value="Unassembled WGS sequence"/>
</dbReference>
<comment type="caution">
    <text evidence="1">The sequence shown here is derived from an EMBL/GenBank/DDBJ whole genome shotgun (WGS) entry which is preliminary data.</text>
</comment>
<gene>
    <name evidence="1" type="ORF">DMH04_25555</name>
</gene>
<dbReference type="EMBL" id="QHKI01000022">
    <property type="protein sequence ID" value="RSM82561.1"/>
    <property type="molecule type" value="Genomic_DNA"/>
</dbReference>
<protein>
    <submittedName>
        <fullName evidence="1">Uncharacterized protein</fullName>
    </submittedName>
</protein>